<evidence type="ECO:0000313" key="8">
    <source>
        <dbReference type="EMBL" id="WOS96438.1"/>
    </source>
</evidence>
<feature type="transmembrane region" description="Helical" evidence="5">
    <location>
        <begin position="86"/>
        <end position="103"/>
    </location>
</feature>
<dbReference type="RefSeq" id="WP_168165520.1">
    <property type="nucleotide sequence ID" value="NZ_CP136964.1"/>
</dbReference>
<dbReference type="InterPro" id="IPR002810">
    <property type="entry name" value="NfeD-like_C"/>
</dbReference>
<dbReference type="InterPro" id="IPR056739">
    <property type="entry name" value="NfeD_membrane"/>
</dbReference>
<feature type="transmembrane region" description="Helical" evidence="5">
    <location>
        <begin position="109"/>
        <end position="129"/>
    </location>
</feature>
<feature type="transmembrane region" description="Helical" evidence="5">
    <location>
        <begin position="62"/>
        <end position="79"/>
    </location>
</feature>
<evidence type="ECO:0000259" key="7">
    <source>
        <dbReference type="Pfam" id="PF24961"/>
    </source>
</evidence>
<dbReference type="Pfam" id="PF24961">
    <property type="entry name" value="NfeD_membrane"/>
    <property type="match status" value="1"/>
</dbReference>
<evidence type="ECO:0000259" key="6">
    <source>
        <dbReference type="Pfam" id="PF01957"/>
    </source>
</evidence>
<protein>
    <submittedName>
        <fullName evidence="8">NfeD family protein</fullName>
    </submittedName>
</protein>
<dbReference type="GO" id="GO:0005886">
    <property type="term" value="C:plasma membrane"/>
    <property type="evidence" value="ECO:0007669"/>
    <property type="project" value="TreeGrafter"/>
</dbReference>
<sequence>MNGLLINIINFISSPVVSTILLLTFFLGLTYQLFSHKINFVGVLSIFSIFTFYLGHILVNESSVFALLLLLVASALIVLEFFIFGLVLGVIGTILLFISIIFITNDPMLYSVIVFLIIILVAIEVGVLVKMKKKRVPLWKRFVLTDATDSESGYTSFDDRSYLLGKVGVTAVPLRPSGTVIIDDNRIDAVAEGTFIERDVKVKVIFVEGTRIVVRPIKNEEVDN</sequence>
<gene>
    <name evidence="8" type="ORF">CJ229_001455</name>
</gene>
<dbReference type="EMBL" id="CP136964">
    <property type="protein sequence ID" value="WOS96438.1"/>
    <property type="molecule type" value="Genomic_DNA"/>
</dbReference>
<evidence type="ECO:0000256" key="1">
    <source>
        <dbReference type="ARBA" id="ARBA00004141"/>
    </source>
</evidence>
<organism evidence="8 9">
    <name type="scientific">Nosocomiicoccus massiliensis</name>
    <dbReference type="NCBI Taxonomy" id="1232430"/>
    <lineage>
        <taxon>Bacteria</taxon>
        <taxon>Bacillati</taxon>
        <taxon>Bacillota</taxon>
        <taxon>Bacilli</taxon>
        <taxon>Bacillales</taxon>
        <taxon>Staphylococcaceae</taxon>
        <taxon>Nosocomiicoccus</taxon>
    </lineage>
</organism>
<keyword evidence="4 5" id="KW-0472">Membrane</keyword>
<proteinExistence type="predicted"/>
<evidence type="ECO:0000256" key="4">
    <source>
        <dbReference type="ARBA" id="ARBA00023136"/>
    </source>
</evidence>
<dbReference type="KEGG" id="nmy:CJ229_001455"/>
<evidence type="ECO:0000313" key="9">
    <source>
        <dbReference type="Proteomes" id="UP000243626"/>
    </source>
</evidence>
<feature type="domain" description="NfeD integral membrane" evidence="7">
    <location>
        <begin position="17"/>
        <end position="128"/>
    </location>
</feature>
<dbReference type="PANTHER" id="PTHR33507:SF3">
    <property type="entry name" value="INNER MEMBRANE PROTEIN YBBJ"/>
    <property type="match status" value="1"/>
</dbReference>
<feature type="transmembrane region" description="Helical" evidence="5">
    <location>
        <begin position="38"/>
        <end position="56"/>
    </location>
</feature>
<reference evidence="8 9" key="2">
    <citation type="submission" date="2023-10" db="EMBL/GenBank/DDBJ databases">
        <authorList>
            <person name="Choi B."/>
        </authorList>
    </citation>
    <scope>NUCLEOTIDE SEQUENCE [LARGE SCALE GENOMIC DNA]</scope>
    <source>
        <strain evidence="8 9">UMB0959</strain>
    </source>
</reference>
<dbReference type="Proteomes" id="UP000243626">
    <property type="component" value="Chromosome"/>
</dbReference>
<feature type="domain" description="NfeD-like C-terminal" evidence="6">
    <location>
        <begin position="163"/>
        <end position="216"/>
    </location>
</feature>
<keyword evidence="2 5" id="KW-0812">Transmembrane</keyword>
<dbReference type="Pfam" id="PF01957">
    <property type="entry name" value="NfeD"/>
    <property type="match status" value="1"/>
</dbReference>
<accession>A0AAF0YIX3</accession>
<name>A0AAF0YIX3_9STAP</name>
<reference evidence="9" key="1">
    <citation type="submission" date="2017-09" db="EMBL/GenBank/DDBJ databases">
        <title>Bacterial strain isolated from the female urinary microbiota.</title>
        <authorList>
            <person name="Thomas-White K."/>
            <person name="Kumar N."/>
            <person name="Forster S."/>
            <person name="Putonti C."/>
            <person name="Lawley T."/>
            <person name="Wolfe A.J."/>
        </authorList>
    </citation>
    <scope>NUCLEOTIDE SEQUENCE [LARGE SCALE GENOMIC DNA]</scope>
    <source>
        <strain evidence="9">UMB0959</strain>
    </source>
</reference>
<comment type="subcellular location">
    <subcellularLocation>
        <location evidence="1">Membrane</location>
        <topology evidence="1">Multi-pass membrane protein</topology>
    </subcellularLocation>
</comment>
<dbReference type="PANTHER" id="PTHR33507">
    <property type="entry name" value="INNER MEMBRANE PROTEIN YBBJ"/>
    <property type="match status" value="1"/>
</dbReference>
<evidence type="ECO:0000256" key="5">
    <source>
        <dbReference type="SAM" id="Phobius"/>
    </source>
</evidence>
<keyword evidence="3 5" id="KW-1133">Transmembrane helix</keyword>
<keyword evidence="9" id="KW-1185">Reference proteome</keyword>
<evidence type="ECO:0000256" key="2">
    <source>
        <dbReference type="ARBA" id="ARBA00022692"/>
    </source>
</evidence>
<feature type="transmembrane region" description="Helical" evidence="5">
    <location>
        <begin position="6"/>
        <end position="31"/>
    </location>
</feature>
<dbReference type="AlphaFoldDB" id="A0AAF0YIX3"/>
<dbReference type="InterPro" id="IPR052165">
    <property type="entry name" value="Membrane_assoc_protease"/>
</dbReference>
<dbReference type="InterPro" id="IPR012340">
    <property type="entry name" value="NA-bd_OB-fold"/>
</dbReference>
<dbReference type="Gene3D" id="2.40.50.140">
    <property type="entry name" value="Nucleic acid-binding proteins"/>
    <property type="match status" value="1"/>
</dbReference>
<evidence type="ECO:0000256" key="3">
    <source>
        <dbReference type="ARBA" id="ARBA00022989"/>
    </source>
</evidence>